<name>A0A4R1EZB4_9GAMM</name>
<dbReference type="AlphaFoldDB" id="A0A4R1EZB4"/>
<proteinExistence type="predicted"/>
<evidence type="ECO:0008006" key="3">
    <source>
        <dbReference type="Google" id="ProtNLM"/>
    </source>
</evidence>
<evidence type="ECO:0000313" key="2">
    <source>
        <dbReference type="Proteomes" id="UP000294887"/>
    </source>
</evidence>
<gene>
    <name evidence="1" type="ORF">EV695_1735</name>
</gene>
<organism evidence="1 2">
    <name type="scientific">Cocleimonas flava</name>
    <dbReference type="NCBI Taxonomy" id="634765"/>
    <lineage>
        <taxon>Bacteria</taxon>
        <taxon>Pseudomonadati</taxon>
        <taxon>Pseudomonadota</taxon>
        <taxon>Gammaproteobacteria</taxon>
        <taxon>Thiotrichales</taxon>
        <taxon>Thiotrichaceae</taxon>
        <taxon>Cocleimonas</taxon>
    </lineage>
</organism>
<sequence length="231" mass="26212">MSILESQIAATLLPGMSIPKELSQLFSWIEENTFYFDRDADTARIGLLCPKEMLNQYISDFDEDGDEIEARNGGTDISFHAEGNVNLHHWFGHDKPEVLDRLCVFARTGGDGSMAAFWLDDEGNQKIVHLGSGSGSVLVCQLADKAIDFMRLLAIGYDEICWNENFNLTPEQSFELNMTWVKPNRNYQNWLTQTFDVSIPERANEIVKHPAEMGDTETKDPFCLWVEKHSA</sequence>
<protein>
    <recommendedName>
        <fullName evidence="3">SMI1/KNR4 family protein SUKH-1</fullName>
    </recommendedName>
</protein>
<dbReference type="OrthoDB" id="9816539at2"/>
<comment type="caution">
    <text evidence="1">The sequence shown here is derived from an EMBL/GenBank/DDBJ whole genome shotgun (WGS) entry which is preliminary data.</text>
</comment>
<dbReference type="EMBL" id="SMFQ01000003">
    <property type="protein sequence ID" value="TCJ87227.1"/>
    <property type="molecule type" value="Genomic_DNA"/>
</dbReference>
<keyword evidence="2" id="KW-1185">Reference proteome</keyword>
<accession>A0A4R1EZB4</accession>
<dbReference type="Proteomes" id="UP000294887">
    <property type="component" value="Unassembled WGS sequence"/>
</dbReference>
<reference evidence="1 2" key="1">
    <citation type="submission" date="2019-03" db="EMBL/GenBank/DDBJ databases">
        <title>Genomic Encyclopedia of Type Strains, Phase IV (KMG-IV): sequencing the most valuable type-strain genomes for metagenomic binning, comparative biology and taxonomic classification.</title>
        <authorList>
            <person name="Goeker M."/>
        </authorList>
    </citation>
    <scope>NUCLEOTIDE SEQUENCE [LARGE SCALE GENOMIC DNA]</scope>
    <source>
        <strain evidence="1 2">DSM 24830</strain>
    </source>
</reference>
<dbReference type="RefSeq" id="WP_131905522.1">
    <property type="nucleotide sequence ID" value="NZ_BAAAFU010000004.1"/>
</dbReference>
<evidence type="ECO:0000313" key="1">
    <source>
        <dbReference type="EMBL" id="TCJ87227.1"/>
    </source>
</evidence>